<feature type="transmembrane region" description="Helical" evidence="1">
    <location>
        <begin position="186"/>
        <end position="203"/>
    </location>
</feature>
<evidence type="ECO:0008006" key="4">
    <source>
        <dbReference type="Google" id="ProtNLM"/>
    </source>
</evidence>
<dbReference type="InterPro" id="IPR051533">
    <property type="entry name" value="WaaL-like"/>
</dbReference>
<keyword evidence="1" id="KW-1133">Transmembrane helix</keyword>
<feature type="transmembrane region" description="Helical" evidence="1">
    <location>
        <begin position="159"/>
        <end position="174"/>
    </location>
</feature>
<keyword evidence="1" id="KW-0812">Transmembrane</keyword>
<name>A0A4R0PGQ1_9HYPH</name>
<proteinExistence type="predicted"/>
<dbReference type="OrthoDB" id="9796592at2"/>
<reference evidence="2 3" key="1">
    <citation type="journal article" date="2015" name="Antonie Van Leeuwenhoek">
        <title>Oricola cellulosilytica gen. nov., sp. nov., a cellulose-degrading bacterium of the family Phyllobacteriaceae isolated from surface seashore water, and emended descriptions of Mesorhizobium loti and Phyllobacterium myrsinacearum.</title>
        <authorList>
            <person name="Hameed A."/>
            <person name="Shahina M."/>
            <person name="Lai W.A."/>
            <person name="Lin S.Y."/>
            <person name="Young L.S."/>
            <person name="Liu Y.C."/>
            <person name="Hsu Y.H."/>
            <person name="Young C.C."/>
        </authorList>
    </citation>
    <scope>NUCLEOTIDE SEQUENCE [LARGE SCALE GENOMIC DNA]</scope>
    <source>
        <strain evidence="2 3">KCTC 52183</strain>
    </source>
</reference>
<keyword evidence="3" id="KW-1185">Reference proteome</keyword>
<feature type="transmembrane region" description="Helical" evidence="1">
    <location>
        <begin position="354"/>
        <end position="373"/>
    </location>
</feature>
<feature type="transmembrane region" description="Helical" evidence="1">
    <location>
        <begin position="379"/>
        <end position="396"/>
    </location>
</feature>
<evidence type="ECO:0000256" key="1">
    <source>
        <dbReference type="SAM" id="Phobius"/>
    </source>
</evidence>
<dbReference type="AlphaFoldDB" id="A0A4R0PGQ1"/>
<feature type="transmembrane region" description="Helical" evidence="1">
    <location>
        <begin position="12"/>
        <end position="31"/>
    </location>
</feature>
<organism evidence="2 3">
    <name type="scientific">Oricola cellulosilytica</name>
    <dbReference type="NCBI Taxonomy" id="1429082"/>
    <lineage>
        <taxon>Bacteria</taxon>
        <taxon>Pseudomonadati</taxon>
        <taxon>Pseudomonadota</taxon>
        <taxon>Alphaproteobacteria</taxon>
        <taxon>Hyphomicrobiales</taxon>
        <taxon>Ahrensiaceae</taxon>
        <taxon>Oricola</taxon>
    </lineage>
</organism>
<dbReference type="Proteomes" id="UP000291301">
    <property type="component" value="Unassembled WGS sequence"/>
</dbReference>
<dbReference type="PANTHER" id="PTHR37422">
    <property type="entry name" value="TEICHURONIC ACID BIOSYNTHESIS PROTEIN TUAE"/>
    <property type="match status" value="1"/>
</dbReference>
<evidence type="ECO:0000313" key="2">
    <source>
        <dbReference type="EMBL" id="TCD14624.1"/>
    </source>
</evidence>
<feature type="transmembrane region" description="Helical" evidence="1">
    <location>
        <begin position="116"/>
        <end position="139"/>
    </location>
</feature>
<gene>
    <name evidence="2" type="ORF">E0D97_10050</name>
</gene>
<sequence length="423" mass="45724">MPGDPSAVRALNAVLGTATIWVGAFLSGFVINEPAPYELFMTGLIVIWLLAGLAIPRSAVFLLALLVAFNIGGVIATSQMTTLGTAPIYVAVSLFLALTSVFLASVIAARASYLSVIYSGWTAAAILTSLAGIAGYFSLLPGAEMFTLYGRAKGAFQDPNVFAPYLILPALYNLRAVLTGPRLSRSLIPITVLCVLTFGVFLSFSRAAWGLYLLCSLLLMAALFTGSSSSRFRLRMIAMSCFVLLAVAATLVIALQFESVRELFLERARLVQDYDAGPGGRFGHQITGFLLAMETPFGIGPLEFGRIYGADTHNIWLKSLFDYSWLGFAAYVTLLTATLAGGFRILFRDRPWQPYLLCAYIVFLGHVLIGNVIDTDHWRHFYVLLGIIWGCIALEARHVREASGGGAKEKKMVGAAGFEPTTP</sequence>
<accession>A0A4R0PGQ1</accession>
<feature type="transmembrane region" description="Helical" evidence="1">
    <location>
        <begin position="209"/>
        <end position="225"/>
    </location>
</feature>
<feature type="transmembrane region" description="Helical" evidence="1">
    <location>
        <begin position="86"/>
        <end position="109"/>
    </location>
</feature>
<protein>
    <recommendedName>
        <fullName evidence="4">O-antigen ligase domain-containing protein</fullName>
    </recommendedName>
</protein>
<feature type="transmembrane region" description="Helical" evidence="1">
    <location>
        <begin position="325"/>
        <end position="347"/>
    </location>
</feature>
<dbReference type="EMBL" id="SJST01000003">
    <property type="protein sequence ID" value="TCD14624.1"/>
    <property type="molecule type" value="Genomic_DNA"/>
</dbReference>
<comment type="caution">
    <text evidence="2">The sequence shown here is derived from an EMBL/GenBank/DDBJ whole genome shotgun (WGS) entry which is preliminary data.</text>
</comment>
<keyword evidence="1" id="KW-0472">Membrane</keyword>
<evidence type="ECO:0000313" key="3">
    <source>
        <dbReference type="Proteomes" id="UP000291301"/>
    </source>
</evidence>
<dbReference type="PANTHER" id="PTHR37422:SF21">
    <property type="entry name" value="EXOQ-LIKE PROTEIN"/>
    <property type="match status" value="1"/>
</dbReference>
<feature type="transmembrane region" description="Helical" evidence="1">
    <location>
        <begin position="237"/>
        <end position="257"/>
    </location>
</feature>